<name>A0A2P2N2T3_RHIMU</name>
<reference evidence="1" key="1">
    <citation type="submission" date="2018-02" db="EMBL/GenBank/DDBJ databases">
        <title>Rhizophora mucronata_Transcriptome.</title>
        <authorList>
            <person name="Meera S.P."/>
            <person name="Sreeshan A."/>
            <person name="Augustine A."/>
        </authorList>
    </citation>
    <scope>NUCLEOTIDE SEQUENCE</scope>
    <source>
        <tissue evidence="1">Leaf</tissue>
    </source>
</reference>
<dbReference type="AlphaFoldDB" id="A0A2P2N2T3"/>
<protein>
    <submittedName>
        <fullName evidence="1">Uncharacterized protein</fullName>
    </submittedName>
</protein>
<sequence length="20" mass="2328">MQGNAFMVILAMKALFLWKD</sequence>
<accession>A0A2P2N2T3</accession>
<evidence type="ECO:0000313" key="1">
    <source>
        <dbReference type="EMBL" id="MBX36768.1"/>
    </source>
</evidence>
<proteinExistence type="predicted"/>
<organism evidence="1">
    <name type="scientific">Rhizophora mucronata</name>
    <name type="common">Asiatic mangrove</name>
    <dbReference type="NCBI Taxonomy" id="61149"/>
    <lineage>
        <taxon>Eukaryota</taxon>
        <taxon>Viridiplantae</taxon>
        <taxon>Streptophyta</taxon>
        <taxon>Embryophyta</taxon>
        <taxon>Tracheophyta</taxon>
        <taxon>Spermatophyta</taxon>
        <taxon>Magnoliopsida</taxon>
        <taxon>eudicotyledons</taxon>
        <taxon>Gunneridae</taxon>
        <taxon>Pentapetalae</taxon>
        <taxon>rosids</taxon>
        <taxon>fabids</taxon>
        <taxon>Malpighiales</taxon>
        <taxon>Rhizophoraceae</taxon>
        <taxon>Rhizophora</taxon>
    </lineage>
</organism>
<dbReference type="EMBL" id="GGEC01056284">
    <property type="protein sequence ID" value="MBX36768.1"/>
    <property type="molecule type" value="Transcribed_RNA"/>
</dbReference>